<dbReference type="AlphaFoldDB" id="A0A9Q1QSF1"/>
<organism evidence="2 3">
    <name type="scientific">Carnegiea gigantea</name>
    <dbReference type="NCBI Taxonomy" id="171969"/>
    <lineage>
        <taxon>Eukaryota</taxon>
        <taxon>Viridiplantae</taxon>
        <taxon>Streptophyta</taxon>
        <taxon>Embryophyta</taxon>
        <taxon>Tracheophyta</taxon>
        <taxon>Spermatophyta</taxon>
        <taxon>Magnoliopsida</taxon>
        <taxon>eudicotyledons</taxon>
        <taxon>Gunneridae</taxon>
        <taxon>Pentapetalae</taxon>
        <taxon>Caryophyllales</taxon>
        <taxon>Cactineae</taxon>
        <taxon>Cactaceae</taxon>
        <taxon>Cactoideae</taxon>
        <taxon>Echinocereeae</taxon>
        <taxon>Carnegiea</taxon>
    </lineage>
</organism>
<keyword evidence="3" id="KW-1185">Reference proteome</keyword>
<evidence type="ECO:0000313" key="3">
    <source>
        <dbReference type="Proteomes" id="UP001153076"/>
    </source>
</evidence>
<protein>
    <submittedName>
        <fullName evidence="2">Uncharacterized protein</fullName>
    </submittedName>
</protein>
<evidence type="ECO:0000313" key="2">
    <source>
        <dbReference type="EMBL" id="KAJ8452429.1"/>
    </source>
</evidence>
<feature type="region of interest" description="Disordered" evidence="1">
    <location>
        <begin position="73"/>
        <end position="102"/>
    </location>
</feature>
<proteinExistence type="predicted"/>
<accession>A0A9Q1QSF1</accession>
<evidence type="ECO:0000256" key="1">
    <source>
        <dbReference type="SAM" id="MobiDB-lite"/>
    </source>
</evidence>
<sequence>MVLEGPACCRGADRSALTSPVWVGADATVSSGRPSVRCCLQAGKLIAGLFSRGVASPLPNGTRRRLPLVPKWRPWSQRPSTSRSLALHKTKRKSGQNQAGKLSNIGTTNILRKILKDKKARCGKEEVVPKRLQLRKPIQGFPITRLALSLLGALHRFYCLSHKLGDGPKLIILSYVEQKITGRFSFFSRGLPKGVPNRLTLIPVRNVSPT</sequence>
<dbReference type="Proteomes" id="UP001153076">
    <property type="component" value="Unassembled WGS sequence"/>
</dbReference>
<comment type="caution">
    <text evidence="2">The sequence shown here is derived from an EMBL/GenBank/DDBJ whole genome shotgun (WGS) entry which is preliminary data.</text>
</comment>
<name>A0A9Q1QSF1_9CARY</name>
<reference evidence="2" key="1">
    <citation type="submission" date="2022-04" db="EMBL/GenBank/DDBJ databases">
        <title>Carnegiea gigantea Genome sequencing and assembly v2.</title>
        <authorList>
            <person name="Copetti D."/>
            <person name="Sanderson M.J."/>
            <person name="Burquez A."/>
            <person name="Wojciechowski M.F."/>
        </authorList>
    </citation>
    <scope>NUCLEOTIDE SEQUENCE</scope>
    <source>
        <strain evidence="2">SGP5-SGP5p</strain>
        <tissue evidence="2">Aerial part</tissue>
    </source>
</reference>
<gene>
    <name evidence="2" type="ORF">Cgig2_000018</name>
</gene>
<dbReference type="EMBL" id="JAKOGI010000004">
    <property type="protein sequence ID" value="KAJ8452429.1"/>
    <property type="molecule type" value="Genomic_DNA"/>
</dbReference>